<name>A0AAV3Y968_9GAST</name>
<feature type="region of interest" description="Disordered" evidence="1">
    <location>
        <begin position="15"/>
        <end position="34"/>
    </location>
</feature>
<accession>A0AAV3Y968</accession>
<protein>
    <submittedName>
        <fullName evidence="2">Uncharacterized protein</fullName>
    </submittedName>
</protein>
<dbReference type="AlphaFoldDB" id="A0AAV3Y968"/>
<proteinExistence type="predicted"/>
<evidence type="ECO:0000313" key="2">
    <source>
        <dbReference type="EMBL" id="GFN78955.1"/>
    </source>
</evidence>
<dbReference type="Proteomes" id="UP000735302">
    <property type="component" value="Unassembled WGS sequence"/>
</dbReference>
<evidence type="ECO:0000313" key="3">
    <source>
        <dbReference type="Proteomes" id="UP000735302"/>
    </source>
</evidence>
<comment type="caution">
    <text evidence="2">The sequence shown here is derived from an EMBL/GenBank/DDBJ whole genome shotgun (WGS) entry which is preliminary data.</text>
</comment>
<evidence type="ECO:0000256" key="1">
    <source>
        <dbReference type="SAM" id="MobiDB-lite"/>
    </source>
</evidence>
<organism evidence="2 3">
    <name type="scientific">Plakobranchus ocellatus</name>
    <dbReference type="NCBI Taxonomy" id="259542"/>
    <lineage>
        <taxon>Eukaryota</taxon>
        <taxon>Metazoa</taxon>
        <taxon>Spiralia</taxon>
        <taxon>Lophotrochozoa</taxon>
        <taxon>Mollusca</taxon>
        <taxon>Gastropoda</taxon>
        <taxon>Heterobranchia</taxon>
        <taxon>Euthyneura</taxon>
        <taxon>Panpulmonata</taxon>
        <taxon>Sacoglossa</taxon>
        <taxon>Placobranchoidea</taxon>
        <taxon>Plakobranchidae</taxon>
        <taxon>Plakobranchus</taxon>
    </lineage>
</organism>
<gene>
    <name evidence="2" type="ORF">PoB_000546100</name>
</gene>
<reference evidence="2 3" key="1">
    <citation type="journal article" date="2021" name="Elife">
        <title>Chloroplast acquisition without the gene transfer in kleptoplastic sea slugs, Plakobranchus ocellatus.</title>
        <authorList>
            <person name="Maeda T."/>
            <person name="Takahashi S."/>
            <person name="Yoshida T."/>
            <person name="Shimamura S."/>
            <person name="Takaki Y."/>
            <person name="Nagai Y."/>
            <person name="Toyoda A."/>
            <person name="Suzuki Y."/>
            <person name="Arimoto A."/>
            <person name="Ishii H."/>
            <person name="Satoh N."/>
            <person name="Nishiyama T."/>
            <person name="Hasebe M."/>
            <person name="Maruyama T."/>
            <person name="Minagawa J."/>
            <person name="Obokata J."/>
            <person name="Shigenobu S."/>
        </authorList>
    </citation>
    <scope>NUCLEOTIDE SEQUENCE [LARGE SCALE GENOMIC DNA]</scope>
</reference>
<dbReference type="EMBL" id="BLXT01000624">
    <property type="protein sequence ID" value="GFN78955.1"/>
    <property type="molecule type" value="Genomic_DNA"/>
</dbReference>
<sequence length="88" mass="9425">MSITSKVAVCQPQVDLRFSDPPSGQGAEGGARTRDRMVSADLTADSLSTMLPTPLPANIPENEFSVGESQSEMLCTGQRSKRAKLRQS</sequence>
<keyword evidence="3" id="KW-1185">Reference proteome</keyword>